<evidence type="ECO:0000313" key="2">
    <source>
        <dbReference type="EMBL" id="PXF45559.1"/>
    </source>
</evidence>
<name>A0A2V3ITY7_9FLOR</name>
<evidence type="ECO:0000313" key="3">
    <source>
        <dbReference type="Proteomes" id="UP000247409"/>
    </source>
</evidence>
<feature type="region of interest" description="Disordered" evidence="1">
    <location>
        <begin position="1"/>
        <end position="20"/>
    </location>
</feature>
<dbReference type="AlphaFoldDB" id="A0A2V3ITY7"/>
<reference evidence="2 3" key="1">
    <citation type="journal article" date="2018" name="Mol. Biol. Evol.">
        <title>Analysis of the draft genome of the red seaweed Gracilariopsis chorda provides insights into genome size evolution in Rhodophyta.</title>
        <authorList>
            <person name="Lee J."/>
            <person name="Yang E.C."/>
            <person name="Graf L."/>
            <person name="Yang J.H."/>
            <person name="Qiu H."/>
            <person name="Zel Zion U."/>
            <person name="Chan C.X."/>
            <person name="Stephens T.G."/>
            <person name="Weber A.P.M."/>
            <person name="Boo G.H."/>
            <person name="Boo S.M."/>
            <person name="Kim K.M."/>
            <person name="Shin Y."/>
            <person name="Jung M."/>
            <person name="Lee S.J."/>
            <person name="Yim H.S."/>
            <person name="Lee J.H."/>
            <person name="Bhattacharya D."/>
            <person name="Yoon H.S."/>
        </authorList>
    </citation>
    <scope>NUCLEOTIDE SEQUENCE [LARGE SCALE GENOMIC DNA]</scope>
    <source>
        <strain evidence="2 3">SKKU-2015</strain>
        <tissue evidence="2">Whole body</tissue>
    </source>
</reference>
<protein>
    <submittedName>
        <fullName evidence="2">Uncharacterized protein</fullName>
    </submittedName>
</protein>
<organism evidence="2 3">
    <name type="scientific">Gracilariopsis chorda</name>
    <dbReference type="NCBI Taxonomy" id="448386"/>
    <lineage>
        <taxon>Eukaryota</taxon>
        <taxon>Rhodophyta</taxon>
        <taxon>Florideophyceae</taxon>
        <taxon>Rhodymeniophycidae</taxon>
        <taxon>Gracilariales</taxon>
        <taxon>Gracilariaceae</taxon>
        <taxon>Gracilariopsis</taxon>
    </lineage>
</organism>
<dbReference type="Proteomes" id="UP000247409">
    <property type="component" value="Unassembled WGS sequence"/>
</dbReference>
<evidence type="ECO:0000256" key="1">
    <source>
        <dbReference type="SAM" id="MobiDB-lite"/>
    </source>
</evidence>
<dbReference type="EMBL" id="NBIV01000058">
    <property type="protein sequence ID" value="PXF45559.1"/>
    <property type="molecule type" value="Genomic_DNA"/>
</dbReference>
<feature type="compositionally biased region" description="Polar residues" evidence="1">
    <location>
        <begin position="1"/>
        <end position="17"/>
    </location>
</feature>
<dbReference type="STRING" id="448386.A0A2V3ITY7"/>
<accession>A0A2V3ITY7</accession>
<proteinExistence type="predicted"/>
<gene>
    <name evidence="2" type="ORF">BWQ96_04697</name>
</gene>
<comment type="caution">
    <text evidence="2">The sequence shown here is derived from an EMBL/GenBank/DDBJ whole genome shotgun (WGS) entry which is preliminary data.</text>
</comment>
<keyword evidence="3" id="KW-1185">Reference proteome</keyword>
<dbReference type="OrthoDB" id="2404451at2759"/>
<sequence length="185" mass="21443">MRAEQQNRSTNPELSNTRGERKSLLQANAGINEGSVLFNLSSIVPYSSISVDIMHLFYNIGKDIFRRWINSSDEMYSIAKATLNQIYFELKQFGKCIPIQLGCRTRLFSRSADYKFTKVKDFILSYSLLVLDGHLSEQILSGCRHFVEIVEICWRTALGHTNLGKLRVLFVQFYQNYEQYYLKGD</sequence>